<dbReference type="PANTHER" id="PTHR43861:SF1">
    <property type="entry name" value="TRANS-ACONITATE 2-METHYLTRANSFERASE"/>
    <property type="match status" value="1"/>
</dbReference>
<accession>A0A1B6E175</accession>
<dbReference type="InterPro" id="IPR029063">
    <property type="entry name" value="SAM-dependent_MTases_sf"/>
</dbReference>
<sequence>MFKNSSQYNEINTLPKTITREILKKYNRFIKYGKQDLILDVGSGSGNVVSEVLLPFIPHSNFHLVGIDVSTPMIEFATHRNKDPRLSFRVLDMTVKNEENLKRVFTDTELNPGFDKVFSFACLMWTSDHEQCLENIFKLLRSGGQTLVWFMGYNDLSIVYKEILEMKKWMAYLKDEPILKYAYHDSMDVKSDCYNLMKKIGFQDIISDCERKHFKDYVDIYDFKVHECMDPYVNKLPQHLQREYLDDVITVIDRHIKNDGLTFDLIILLASKP</sequence>
<feature type="domain" description="Methyltransferase type 12" evidence="1">
    <location>
        <begin position="39"/>
        <end position="144"/>
    </location>
</feature>
<dbReference type="AlphaFoldDB" id="A0A1B6E175"/>
<gene>
    <name evidence="2" type="ORF">g.1174</name>
</gene>
<evidence type="ECO:0000313" key="2">
    <source>
        <dbReference type="EMBL" id="JAS31670.1"/>
    </source>
</evidence>
<dbReference type="Pfam" id="PF08242">
    <property type="entry name" value="Methyltransf_12"/>
    <property type="match status" value="1"/>
</dbReference>
<dbReference type="CDD" id="cd02440">
    <property type="entry name" value="AdoMet_MTases"/>
    <property type="match status" value="1"/>
</dbReference>
<dbReference type="PANTHER" id="PTHR43861">
    <property type="entry name" value="TRANS-ACONITATE 2-METHYLTRANSFERASE-RELATED"/>
    <property type="match status" value="1"/>
</dbReference>
<dbReference type="SUPFAM" id="SSF53335">
    <property type="entry name" value="S-adenosyl-L-methionine-dependent methyltransferases"/>
    <property type="match status" value="1"/>
</dbReference>
<organism evidence="2">
    <name type="scientific">Clastoptera arizonana</name>
    <name type="common">Arizona spittle bug</name>
    <dbReference type="NCBI Taxonomy" id="38151"/>
    <lineage>
        <taxon>Eukaryota</taxon>
        <taxon>Metazoa</taxon>
        <taxon>Ecdysozoa</taxon>
        <taxon>Arthropoda</taxon>
        <taxon>Hexapoda</taxon>
        <taxon>Insecta</taxon>
        <taxon>Pterygota</taxon>
        <taxon>Neoptera</taxon>
        <taxon>Paraneoptera</taxon>
        <taxon>Hemiptera</taxon>
        <taxon>Auchenorrhyncha</taxon>
        <taxon>Cercopoidea</taxon>
        <taxon>Clastopteridae</taxon>
        <taxon>Clastoptera</taxon>
    </lineage>
</organism>
<name>A0A1B6E175_9HEMI</name>
<reference evidence="2" key="1">
    <citation type="submission" date="2015-12" db="EMBL/GenBank/DDBJ databases">
        <title>De novo transcriptome assembly of four potential Pierce s Disease insect vectors from Arizona vineyards.</title>
        <authorList>
            <person name="Tassone E.E."/>
        </authorList>
    </citation>
    <scope>NUCLEOTIDE SEQUENCE</scope>
</reference>
<proteinExistence type="predicted"/>
<protein>
    <recommendedName>
        <fullName evidence="1">Methyltransferase type 12 domain-containing protein</fullName>
    </recommendedName>
</protein>
<evidence type="ECO:0000259" key="1">
    <source>
        <dbReference type="Pfam" id="PF08242"/>
    </source>
</evidence>
<dbReference type="Gene3D" id="3.40.50.150">
    <property type="entry name" value="Vaccinia Virus protein VP39"/>
    <property type="match status" value="1"/>
</dbReference>
<dbReference type="InterPro" id="IPR013217">
    <property type="entry name" value="Methyltransf_12"/>
</dbReference>
<dbReference type="EMBL" id="GEDC01005628">
    <property type="protein sequence ID" value="JAS31670.1"/>
    <property type="molecule type" value="Transcribed_RNA"/>
</dbReference>